<dbReference type="PANTHER" id="PTHR30136:SF24">
    <property type="entry name" value="HTH-TYPE TRANSCRIPTIONAL REPRESSOR ALLR"/>
    <property type="match status" value="1"/>
</dbReference>
<gene>
    <name evidence="7" type="ORF">JHE00_33050</name>
</gene>
<dbReference type="Gene3D" id="1.10.10.10">
    <property type="entry name" value="Winged helix-like DNA-binding domain superfamily/Winged helix DNA-binding domain"/>
    <property type="match status" value="1"/>
</dbReference>
<evidence type="ECO:0000259" key="6">
    <source>
        <dbReference type="PROSITE" id="PS51078"/>
    </source>
</evidence>
<dbReference type="GO" id="GO:0045892">
    <property type="term" value="P:negative regulation of DNA-templated transcription"/>
    <property type="evidence" value="ECO:0007669"/>
    <property type="project" value="TreeGrafter"/>
</dbReference>
<dbReference type="EMBL" id="JAENJH010000014">
    <property type="protein sequence ID" value="MBK1789186.1"/>
    <property type="molecule type" value="Genomic_DNA"/>
</dbReference>
<dbReference type="PANTHER" id="PTHR30136">
    <property type="entry name" value="HELIX-TURN-HELIX TRANSCRIPTIONAL REGULATOR, ICLR FAMILY"/>
    <property type="match status" value="1"/>
</dbReference>
<dbReference type="InterPro" id="IPR005471">
    <property type="entry name" value="Tscrpt_reg_IclR_N"/>
</dbReference>
<dbReference type="GO" id="GO:0003700">
    <property type="term" value="F:DNA-binding transcription factor activity"/>
    <property type="evidence" value="ECO:0007669"/>
    <property type="project" value="TreeGrafter"/>
</dbReference>
<sequence>MSATDGHPASIAAPVEPDEARDSHAGKGLQRAMRIIFAVAHSGQRDVGVTELARSLGLGKAVVHRVVRTLTESGFFEYDPATRRYRLGPGALSIGLAATARLDVADPARPYLEEMVADTGETAALSMRCGDQRMYVSQVLSPSEFRMSVPIGGMFPLHVGASSKAILAALPDAEIEAYYDRQFDGFVTIMSKAGLLAEMRRTRRRGYLATKGERQLDAGSVAAPVFDGTGRVFGCMSICIPLARMRDDLIERYGQLVGHATRELSTRLGHHA</sequence>
<accession>A0A934QZB9</accession>
<keyword evidence="8" id="KW-1185">Reference proteome</keyword>
<dbReference type="InterPro" id="IPR036388">
    <property type="entry name" value="WH-like_DNA-bd_sf"/>
</dbReference>
<dbReference type="InterPro" id="IPR029016">
    <property type="entry name" value="GAF-like_dom_sf"/>
</dbReference>
<reference evidence="7" key="1">
    <citation type="submission" date="2020-12" db="EMBL/GenBank/DDBJ databases">
        <title>Prauserella sp. ASG 168, a novel actinomycete isolated from cave rock.</title>
        <authorList>
            <person name="Suriyachadkun C."/>
        </authorList>
    </citation>
    <scope>NUCLEOTIDE SEQUENCE</scope>
    <source>
        <strain evidence="7">ASG 168</strain>
    </source>
</reference>
<evidence type="ECO:0000313" key="8">
    <source>
        <dbReference type="Proteomes" id="UP000635245"/>
    </source>
</evidence>
<feature type="domain" description="IclR-ED" evidence="6">
    <location>
        <begin position="90"/>
        <end position="270"/>
    </location>
</feature>
<dbReference type="Gene3D" id="3.30.450.40">
    <property type="match status" value="1"/>
</dbReference>
<dbReference type="Pfam" id="PF09339">
    <property type="entry name" value="HTH_IclR"/>
    <property type="match status" value="1"/>
</dbReference>
<dbReference type="AlphaFoldDB" id="A0A934QZB9"/>
<keyword evidence="1" id="KW-0805">Transcription regulation</keyword>
<dbReference type="PROSITE" id="PS51078">
    <property type="entry name" value="ICLR_ED"/>
    <property type="match status" value="1"/>
</dbReference>
<dbReference type="InterPro" id="IPR014757">
    <property type="entry name" value="Tscrpt_reg_IclR_C"/>
</dbReference>
<keyword evidence="3" id="KW-0804">Transcription</keyword>
<name>A0A934QZB9_9PSEU</name>
<dbReference type="SUPFAM" id="SSF55781">
    <property type="entry name" value="GAF domain-like"/>
    <property type="match status" value="1"/>
</dbReference>
<keyword evidence="2" id="KW-0238">DNA-binding</keyword>
<feature type="domain" description="HTH iclR-type" evidence="5">
    <location>
        <begin position="26"/>
        <end position="89"/>
    </location>
</feature>
<dbReference type="Pfam" id="PF01614">
    <property type="entry name" value="IclR_C"/>
    <property type="match status" value="1"/>
</dbReference>
<dbReference type="PROSITE" id="PS51077">
    <property type="entry name" value="HTH_ICLR"/>
    <property type="match status" value="1"/>
</dbReference>
<evidence type="ECO:0000256" key="3">
    <source>
        <dbReference type="ARBA" id="ARBA00023163"/>
    </source>
</evidence>
<evidence type="ECO:0000256" key="2">
    <source>
        <dbReference type="ARBA" id="ARBA00023125"/>
    </source>
</evidence>
<evidence type="ECO:0000259" key="5">
    <source>
        <dbReference type="PROSITE" id="PS51077"/>
    </source>
</evidence>
<dbReference type="InterPro" id="IPR050707">
    <property type="entry name" value="HTH_MetabolicPath_Reg"/>
</dbReference>
<dbReference type="InterPro" id="IPR036390">
    <property type="entry name" value="WH_DNA-bd_sf"/>
</dbReference>
<comment type="caution">
    <text evidence="7">The sequence shown here is derived from an EMBL/GenBank/DDBJ whole genome shotgun (WGS) entry which is preliminary data.</text>
</comment>
<evidence type="ECO:0000313" key="7">
    <source>
        <dbReference type="EMBL" id="MBK1789186.1"/>
    </source>
</evidence>
<dbReference type="SUPFAM" id="SSF46785">
    <property type="entry name" value="Winged helix' DNA-binding domain"/>
    <property type="match status" value="1"/>
</dbReference>
<dbReference type="Proteomes" id="UP000635245">
    <property type="component" value="Unassembled WGS sequence"/>
</dbReference>
<evidence type="ECO:0000256" key="4">
    <source>
        <dbReference type="SAM" id="MobiDB-lite"/>
    </source>
</evidence>
<dbReference type="GO" id="GO:0003677">
    <property type="term" value="F:DNA binding"/>
    <property type="evidence" value="ECO:0007669"/>
    <property type="project" value="UniProtKB-KW"/>
</dbReference>
<proteinExistence type="predicted"/>
<protein>
    <submittedName>
        <fullName evidence="7">IclR family transcriptional regulator</fullName>
    </submittedName>
</protein>
<organism evidence="7 8">
    <name type="scientific">Prauserella cavernicola</name>
    <dbReference type="NCBI Taxonomy" id="2800127"/>
    <lineage>
        <taxon>Bacteria</taxon>
        <taxon>Bacillati</taxon>
        <taxon>Actinomycetota</taxon>
        <taxon>Actinomycetes</taxon>
        <taxon>Pseudonocardiales</taxon>
        <taxon>Pseudonocardiaceae</taxon>
        <taxon>Prauserella</taxon>
    </lineage>
</organism>
<dbReference type="SMART" id="SM00346">
    <property type="entry name" value="HTH_ICLR"/>
    <property type="match status" value="1"/>
</dbReference>
<feature type="region of interest" description="Disordered" evidence="4">
    <location>
        <begin position="1"/>
        <end position="25"/>
    </location>
</feature>
<evidence type="ECO:0000256" key="1">
    <source>
        <dbReference type="ARBA" id="ARBA00023015"/>
    </source>
</evidence>